<comment type="caution">
    <text evidence="1">The sequence shown here is derived from an EMBL/GenBank/DDBJ whole genome shotgun (WGS) entry which is preliminary data.</text>
</comment>
<reference evidence="1 2" key="1">
    <citation type="submission" date="2019-07" db="EMBL/GenBank/DDBJ databases">
        <title>Whole genome shotgun sequence of Skermanella aerolata NBRC 106429.</title>
        <authorList>
            <person name="Hosoyama A."/>
            <person name="Uohara A."/>
            <person name="Ohji S."/>
            <person name="Ichikawa N."/>
        </authorList>
    </citation>
    <scope>NUCLEOTIDE SEQUENCE [LARGE SCALE GENOMIC DNA]</scope>
    <source>
        <strain evidence="1 2">NBRC 106429</strain>
    </source>
</reference>
<keyword evidence="2" id="KW-1185">Reference proteome</keyword>
<accession>A0A512DRW3</accession>
<dbReference type="Proteomes" id="UP000321523">
    <property type="component" value="Unassembled WGS sequence"/>
</dbReference>
<organism evidence="1 2">
    <name type="scientific">Skermanella aerolata</name>
    <dbReference type="NCBI Taxonomy" id="393310"/>
    <lineage>
        <taxon>Bacteria</taxon>
        <taxon>Pseudomonadati</taxon>
        <taxon>Pseudomonadota</taxon>
        <taxon>Alphaproteobacteria</taxon>
        <taxon>Rhodospirillales</taxon>
        <taxon>Azospirillaceae</taxon>
        <taxon>Skermanella</taxon>
    </lineage>
</organism>
<gene>
    <name evidence="1" type="ORF">SAE02_33350</name>
</gene>
<name>A0A512DRW3_9PROT</name>
<dbReference type="EMBL" id="BJYZ01000014">
    <property type="protein sequence ID" value="GEO39187.1"/>
    <property type="molecule type" value="Genomic_DNA"/>
</dbReference>
<protein>
    <submittedName>
        <fullName evidence="1">Uncharacterized protein</fullName>
    </submittedName>
</protein>
<evidence type="ECO:0000313" key="1">
    <source>
        <dbReference type="EMBL" id="GEO39187.1"/>
    </source>
</evidence>
<dbReference type="AlphaFoldDB" id="A0A512DRW3"/>
<proteinExistence type="predicted"/>
<evidence type="ECO:0000313" key="2">
    <source>
        <dbReference type="Proteomes" id="UP000321523"/>
    </source>
</evidence>
<sequence length="70" mass="7886">MTVSQIEPGPDDIGALRARQLPRPEAEDRHPRALEVHVFHSFDSFICREANTVVVIPVPTRQRSAAQRRG</sequence>